<protein>
    <recommendedName>
        <fullName evidence="4">DUF2946 family protein</fullName>
    </recommendedName>
</protein>
<sequence length="128" mass="13104">MMNPAGGKAVLVRMLCMLALVFLSFAHKPAAAVPLSPAELAAITLPDGTIPDLCIKNSVEHGKAKPGSGPGCEACRIAAAVLLPAPADLDGRVVAFRVVADRPLVEAAVHGRRFPPGAPPTAPPYPLV</sequence>
<evidence type="ECO:0000313" key="2">
    <source>
        <dbReference type="EMBL" id="PTM98578.1"/>
    </source>
</evidence>
<organism evidence="2 3">
    <name type="scientific">Mycoplana dimorpha</name>
    <dbReference type="NCBI Taxonomy" id="28320"/>
    <lineage>
        <taxon>Bacteria</taxon>
        <taxon>Pseudomonadati</taxon>
        <taxon>Pseudomonadota</taxon>
        <taxon>Alphaproteobacteria</taxon>
        <taxon>Hyphomicrobiales</taxon>
        <taxon>Rhizobiaceae</taxon>
        <taxon>Mycoplana</taxon>
    </lineage>
</organism>
<feature type="chain" id="PRO_5015666559" description="DUF2946 family protein" evidence="1">
    <location>
        <begin position="33"/>
        <end position="128"/>
    </location>
</feature>
<name>A0A2T5BI03_MYCDI</name>
<reference evidence="2 3" key="1">
    <citation type="submission" date="2018-04" db="EMBL/GenBank/DDBJ databases">
        <title>Genomic Encyclopedia of Type Strains, Phase IV (KMG-IV): sequencing the most valuable type-strain genomes for metagenomic binning, comparative biology and taxonomic classification.</title>
        <authorList>
            <person name="Goeker M."/>
        </authorList>
    </citation>
    <scope>NUCLEOTIDE SEQUENCE [LARGE SCALE GENOMIC DNA]</scope>
    <source>
        <strain evidence="2 3">DSM 7138</strain>
    </source>
</reference>
<evidence type="ECO:0000256" key="1">
    <source>
        <dbReference type="SAM" id="SignalP"/>
    </source>
</evidence>
<proteinExistence type="predicted"/>
<evidence type="ECO:0000313" key="3">
    <source>
        <dbReference type="Proteomes" id="UP000241247"/>
    </source>
</evidence>
<dbReference type="Proteomes" id="UP000241247">
    <property type="component" value="Unassembled WGS sequence"/>
</dbReference>
<feature type="signal peptide" evidence="1">
    <location>
        <begin position="1"/>
        <end position="32"/>
    </location>
</feature>
<dbReference type="RefSeq" id="WP_108000957.1">
    <property type="nucleotide sequence ID" value="NZ_JBHEEX010000008.1"/>
</dbReference>
<evidence type="ECO:0008006" key="4">
    <source>
        <dbReference type="Google" id="ProtNLM"/>
    </source>
</evidence>
<dbReference type="OrthoDB" id="7744280at2"/>
<accession>A0A2T5BI03</accession>
<dbReference type="EMBL" id="PZZZ01000001">
    <property type="protein sequence ID" value="PTM98578.1"/>
    <property type="molecule type" value="Genomic_DNA"/>
</dbReference>
<keyword evidence="3" id="KW-1185">Reference proteome</keyword>
<comment type="caution">
    <text evidence="2">The sequence shown here is derived from an EMBL/GenBank/DDBJ whole genome shotgun (WGS) entry which is preliminary data.</text>
</comment>
<gene>
    <name evidence="2" type="ORF">C7449_101243</name>
</gene>
<dbReference type="AlphaFoldDB" id="A0A2T5BI03"/>
<keyword evidence="1" id="KW-0732">Signal</keyword>